<feature type="domain" description="Catalase core" evidence="8">
    <location>
        <begin position="1"/>
        <end position="331"/>
    </location>
</feature>
<keyword evidence="5 7" id="KW-0560">Oxidoreductase</keyword>
<dbReference type="RefSeq" id="WP_317770800.1">
    <property type="nucleotide sequence ID" value="NZ_JAWMAJ010000022.1"/>
</dbReference>
<comment type="caution">
    <text evidence="9">The sequence shown here is derived from an EMBL/GenBank/DDBJ whole genome shotgun (WGS) entry which is preliminary data.</text>
</comment>
<evidence type="ECO:0000313" key="9">
    <source>
        <dbReference type="EMBL" id="MDV7216134.1"/>
    </source>
</evidence>
<evidence type="ECO:0000256" key="6">
    <source>
        <dbReference type="ARBA" id="ARBA00023004"/>
    </source>
</evidence>
<keyword evidence="6 7" id="KW-0408">Iron</keyword>
<evidence type="ECO:0000313" key="10">
    <source>
        <dbReference type="Proteomes" id="UP001187346"/>
    </source>
</evidence>
<evidence type="ECO:0000256" key="3">
    <source>
        <dbReference type="ARBA" id="ARBA00022617"/>
    </source>
</evidence>
<dbReference type="EC" id="1.11.1.-" evidence="7"/>
<dbReference type="Proteomes" id="UP001187346">
    <property type="component" value="Unassembled WGS sequence"/>
</dbReference>
<keyword evidence="4 7" id="KW-0479">Metal-binding</keyword>
<dbReference type="PANTHER" id="PTHR11465">
    <property type="entry name" value="CATALASE"/>
    <property type="match status" value="1"/>
</dbReference>
<evidence type="ECO:0000256" key="5">
    <source>
        <dbReference type="ARBA" id="ARBA00023002"/>
    </source>
</evidence>
<accession>A0ABU4F6B8</accession>
<dbReference type="InterPro" id="IPR020835">
    <property type="entry name" value="Catalase_sf"/>
</dbReference>
<dbReference type="Gene3D" id="1.20.1280.120">
    <property type="match status" value="1"/>
</dbReference>
<keyword evidence="3 7" id="KW-0349">Heme</keyword>
<dbReference type="InterPro" id="IPR024168">
    <property type="entry name" value="Catalase_SrpA-type_pred"/>
</dbReference>
<keyword evidence="2 7" id="KW-0575">Peroxidase</keyword>
<dbReference type="PRINTS" id="PR00067">
    <property type="entry name" value="CATALASE"/>
</dbReference>
<dbReference type="PIRSF" id="PIRSF000296">
    <property type="entry name" value="SrpA"/>
    <property type="match status" value="1"/>
</dbReference>
<dbReference type="GO" id="GO:0004096">
    <property type="term" value="F:catalase activity"/>
    <property type="evidence" value="ECO:0007669"/>
    <property type="project" value="UniProtKB-EC"/>
</dbReference>
<evidence type="ECO:0000256" key="2">
    <source>
        <dbReference type="ARBA" id="ARBA00022559"/>
    </source>
</evidence>
<evidence type="ECO:0000259" key="8">
    <source>
        <dbReference type="SMART" id="SM01060"/>
    </source>
</evidence>
<gene>
    <name evidence="9" type="ORF">R5A26_09230</name>
</gene>
<keyword evidence="10" id="KW-1185">Reference proteome</keyword>
<evidence type="ECO:0000256" key="4">
    <source>
        <dbReference type="ARBA" id="ARBA00022723"/>
    </source>
</evidence>
<dbReference type="SUPFAM" id="SSF56634">
    <property type="entry name" value="Heme-dependent catalase-like"/>
    <property type="match status" value="1"/>
</dbReference>
<comment type="function">
    <text evidence="7">Has an organic peroxide-dependent peroxidase activity.</text>
</comment>
<protein>
    <recommendedName>
        <fullName evidence="7">Catalase-related peroxidase</fullName>
        <ecNumber evidence="7">1.11.1.-</ecNumber>
    </recommendedName>
</protein>
<dbReference type="EMBL" id="JAWMAJ010000022">
    <property type="protein sequence ID" value="MDV7216134.1"/>
    <property type="molecule type" value="Genomic_DNA"/>
</dbReference>
<dbReference type="PROSITE" id="PS51402">
    <property type="entry name" value="CATALASE_3"/>
    <property type="match status" value="1"/>
</dbReference>
<comment type="cofactor">
    <cofactor evidence="7">
        <name>heme</name>
        <dbReference type="ChEBI" id="CHEBI:30413"/>
    </cofactor>
</comment>
<evidence type="ECO:0000256" key="7">
    <source>
        <dbReference type="PIRNR" id="PIRNR000296"/>
    </source>
</evidence>
<proteinExistence type="inferred from homology"/>
<dbReference type="PANTHER" id="PTHR11465:SF9">
    <property type="entry name" value="CATALASE"/>
    <property type="match status" value="1"/>
</dbReference>
<dbReference type="InterPro" id="IPR018028">
    <property type="entry name" value="Catalase"/>
</dbReference>
<reference evidence="9 10" key="1">
    <citation type="submission" date="2023-10" db="EMBL/GenBank/DDBJ databases">
        <title>Characterization of rhizosphere-enriched actinobacteria from wheat plants lab-grown on chernevaya soil.</title>
        <authorList>
            <person name="Tikhonova E.N."/>
            <person name="Konopkin A."/>
            <person name="Kravchenko I.K."/>
        </authorList>
    </citation>
    <scope>NUCLEOTIDE SEQUENCE [LARGE SCALE GENOMIC DNA]</scope>
    <source>
        <strain evidence="9 10">RR29</strain>
    </source>
</reference>
<sequence>MSQSPQDASVTEDGMTAAQAVDRIEAAAHPRPHDRRLHARGAVYDARFVPTGQIAEWTTAACLTAESAAVIRFSNGSGNFAADDRARGVRGMAVKFLDGDGSSDDAKAVMDLVAANFRVFPSHNPEGFIDLVEALGMAGTEGGFADRAKGKLAAAGKFATVLAQHPESRGALKSFAGQQAPAGFATTRYDGLHAFVLVDESGVRRPFRYRLVPQLGEVEIDPAYAETLAPDFLIGDLDSRLTTGPVTFTVVYQLAEPNDPTHDPSQAWPEHRPLIPAGHLHVTARSPREDHWQQQVFDPTRLAPGVEASDDKMLAFRRHAYSVSAERRLAP</sequence>
<name>A0ABU4F6B8_9ACTN</name>
<evidence type="ECO:0000256" key="1">
    <source>
        <dbReference type="ARBA" id="ARBA00005329"/>
    </source>
</evidence>
<dbReference type="Gene3D" id="2.40.180.10">
    <property type="entry name" value="Catalase core domain"/>
    <property type="match status" value="1"/>
</dbReference>
<dbReference type="SMART" id="SM01060">
    <property type="entry name" value="Catalase"/>
    <property type="match status" value="1"/>
</dbReference>
<dbReference type="InterPro" id="IPR011614">
    <property type="entry name" value="Catalase_core"/>
</dbReference>
<dbReference type="Pfam" id="PF00199">
    <property type="entry name" value="Catalase"/>
    <property type="match status" value="1"/>
</dbReference>
<organism evidence="9 10">
    <name type="scientific">Streptomyces prunicolor</name>
    <dbReference type="NCBI Taxonomy" id="67348"/>
    <lineage>
        <taxon>Bacteria</taxon>
        <taxon>Bacillati</taxon>
        <taxon>Actinomycetota</taxon>
        <taxon>Actinomycetes</taxon>
        <taxon>Kitasatosporales</taxon>
        <taxon>Streptomycetaceae</taxon>
        <taxon>Streptomyces</taxon>
    </lineage>
</organism>
<comment type="similarity">
    <text evidence="1 7">Belongs to the catalase family.</text>
</comment>